<feature type="binding site" evidence="2">
    <location>
        <begin position="218"/>
        <end position="219"/>
    </location>
    <ligand>
        <name>ATP</name>
        <dbReference type="ChEBI" id="CHEBI:30616"/>
    </ligand>
</feature>
<dbReference type="PANTHER" id="PTHR13504">
    <property type="entry name" value="FIDO DOMAIN-CONTAINING PROTEIN DDB_G0283145"/>
    <property type="match status" value="1"/>
</dbReference>
<evidence type="ECO:0000259" key="3">
    <source>
        <dbReference type="PROSITE" id="PS51459"/>
    </source>
</evidence>
<evidence type="ECO:0000256" key="1">
    <source>
        <dbReference type="PIRSR" id="PIRSR640198-1"/>
    </source>
</evidence>
<dbReference type="EMBL" id="PEYV01000011">
    <property type="protein sequence ID" value="PIS21858.1"/>
    <property type="molecule type" value="Genomic_DNA"/>
</dbReference>
<feature type="domain" description="Fido" evidence="3">
    <location>
        <begin position="96"/>
        <end position="238"/>
    </location>
</feature>
<dbReference type="AlphaFoldDB" id="A0A2H0XCK9"/>
<evidence type="ECO:0000313" key="5">
    <source>
        <dbReference type="Proteomes" id="UP000231098"/>
    </source>
</evidence>
<dbReference type="PANTHER" id="PTHR13504:SF38">
    <property type="entry name" value="FIDO DOMAIN-CONTAINING PROTEIN"/>
    <property type="match status" value="1"/>
</dbReference>
<dbReference type="InterPro" id="IPR040198">
    <property type="entry name" value="Fido_containing"/>
</dbReference>
<dbReference type="Gene3D" id="1.10.10.10">
    <property type="entry name" value="Winged helix-like DNA-binding domain superfamily/Winged helix DNA-binding domain"/>
    <property type="match status" value="1"/>
</dbReference>
<proteinExistence type="predicted"/>
<name>A0A2H0XCK9_UNCKA</name>
<protein>
    <recommendedName>
        <fullName evidence="3">Fido domain-containing protein</fullName>
    </recommendedName>
</protein>
<accession>A0A2H0XCK9</accession>
<evidence type="ECO:0000256" key="2">
    <source>
        <dbReference type="PIRSR" id="PIRSR640198-2"/>
    </source>
</evidence>
<sequence length="323" mass="36610">MEYTYKQTEKIKKLLQEIAILQALIERLPKVAAIEENLRRQSLLGSAVYSARIEGNPLTIKGVSIEGNGKGRARLEIRNIIKALIYVRSSRSPKIISKILVLRLHKIVMANLSIFAGKFRSESEAVFDQFGNVLHFAPPPLVALKRLNDLILFIGNSKEATPIKAAIFHFAFEKIHPFQDGNGRVGRLLSSFILDRGGFGFRGLVSLEKYVGEHRETYYDLLSNEGRDITNFVEFFLEGITTQSQKAVEDLQKVEISPSIGLLPRRKEIFELIKDHRSVTFDEIYRRFLNVPKSTLHNDLSALQKASLIRKLGTTRGVVYEIT</sequence>
<dbReference type="GO" id="GO:0005524">
    <property type="term" value="F:ATP binding"/>
    <property type="evidence" value="ECO:0007669"/>
    <property type="project" value="UniProtKB-KW"/>
</dbReference>
<dbReference type="InterPro" id="IPR036390">
    <property type="entry name" value="WH_DNA-bd_sf"/>
</dbReference>
<dbReference type="InterPro" id="IPR036388">
    <property type="entry name" value="WH-like_DNA-bd_sf"/>
</dbReference>
<feature type="binding site" evidence="2">
    <location>
        <begin position="180"/>
        <end position="187"/>
    </location>
    <ligand>
        <name>ATP</name>
        <dbReference type="ChEBI" id="CHEBI:30616"/>
    </ligand>
</feature>
<dbReference type="PROSITE" id="PS51459">
    <property type="entry name" value="FIDO"/>
    <property type="match status" value="1"/>
</dbReference>
<feature type="binding site" evidence="2">
    <location>
        <position position="224"/>
    </location>
    <ligand>
        <name>ATP</name>
        <dbReference type="ChEBI" id="CHEBI:30616"/>
    </ligand>
</feature>
<keyword evidence="2" id="KW-0067">ATP-binding</keyword>
<dbReference type="Gene3D" id="1.10.3290.10">
    <property type="entry name" value="Fido-like domain"/>
    <property type="match status" value="1"/>
</dbReference>
<reference evidence="5" key="1">
    <citation type="submission" date="2017-09" db="EMBL/GenBank/DDBJ databases">
        <title>Depth-based differentiation of microbial function through sediment-hosted aquifers and enrichment of novel symbionts in the deep terrestrial subsurface.</title>
        <authorList>
            <person name="Probst A.J."/>
            <person name="Ladd B."/>
            <person name="Jarett J.K."/>
            <person name="Geller-Mcgrath D.E."/>
            <person name="Sieber C.M.K."/>
            <person name="Emerson J.B."/>
            <person name="Anantharaman K."/>
            <person name="Thomas B.C."/>
            <person name="Malmstrom R."/>
            <person name="Stieglmeier M."/>
            <person name="Klingl A."/>
            <person name="Woyke T."/>
            <person name="Ryan C.M."/>
            <person name="Banfield J.F."/>
        </authorList>
    </citation>
    <scope>NUCLEOTIDE SEQUENCE [LARGE SCALE GENOMIC DNA]</scope>
</reference>
<dbReference type="SUPFAM" id="SSF140931">
    <property type="entry name" value="Fic-like"/>
    <property type="match status" value="1"/>
</dbReference>
<dbReference type="Pfam" id="PF02661">
    <property type="entry name" value="Fic"/>
    <property type="match status" value="1"/>
</dbReference>
<comment type="caution">
    <text evidence="4">The sequence shown here is derived from an EMBL/GenBank/DDBJ whole genome shotgun (WGS) entry which is preliminary data.</text>
</comment>
<dbReference type="Proteomes" id="UP000231098">
    <property type="component" value="Unassembled WGS sequence"/>
</dbReference>
<dbReference type="SUPFAM" id="SSF46785">
    <property type="entry name" value="Winged helix' DNA-binding domain"/>
    <property type="match status" value="1"/>
</dbReference>
<organism evidence="4 5">
    <name type="scientific">candidate division WWE3 bacterium CG08_land_8_20_14_0_20_41_15</name>
    <dbReference type="NCBI Taxonomy" id="1975086"/>
    <lineage>
        <taxon>Bacteria</taxon>
        <taxon>Katanobacteria</taxon>
    </lineage>
</organism>
<gene>
    <name evidence="4" type="ORF">COT51_00585</name>
</gene>
<feature type="active site" evidence="1">
    <location>
        <position position="176"/>
    </location>
</feature>
<keyword evidence="2" id="KW-0547">Nucleotide-binding</keyword>
<evidence type="ECO:0000313" key="4">
    <source>
        <dbReference type="EMBL" id="PIS21858.1"/>
    </source>
</evidence>
<dbReference type="InterPro" id="IPR036597">
    <property type="entry name" value="Fido-like_dom_sf"/>
</dbReference>
<dbReference type="InterPro" id="IPR003812">
    <property type="entry name" value="Fido"/>
</dbReference>